<reference evidence="1" key="1">
    <citation type="submission" date="2023-07" db="EMBL/GenBank/DDBJ databases">
        <title>Black Yeasts Isolated from many extreme environments.</title>
        <authorList>
            <person name="Coleine C."/>
            <person name="Stajich J.E."/>
            <person name="Selbmann L."/>
        </authorList>
    </citation>
    <scope>NUCLEOTIDE SEQUENCE</scope>
    <source>
        <strain evidence="1">CCFEE 5714</strain>
    </source>
</reference>
<evidence type="ECO:0000313" key="1">
    <source>
        <dbReference type="EMBL" id="KAK3710243.1"/>
    </source>
</evidence>
<organism evidence="1 2">
    <name type="scientific">Vermiconidia calcicola</name>
    <dbReference type="NCBI Taxonomy" id="1690605"/>
    <lineage>
        <taxon>Eukaryota</taxon>
        <taxon>Fungi</taxon>
        <taxon>Dikarya</taxon>
        <taxon>Ascomycota</taxon>
        <taxon>Pezizomycotina</taxon>
        <taxon>Dothideomycetes</taxon>
        <taxon>Dothideomycetidae</taxon>
        <taxon>Mycosphaerellales</taxon>
        <taxon>Extremaceae</taxon>
        <taxon>Vermiconidia</taxon>
    </lineage>
</organism>
<keyword evidence="2" id="KW-1185">Reference proteome</keyword>
<dbReference type="Proteomes" id="UP001281147">
    <property type="component" value="Unassembled WGS sequence"/>
</dbReference>
<name>A0ACC3N695_9PEZI</name>
<comment type="caution">
    <text evidence="1">The sequence shown here is derived from an EMBL/GenBank/DDBJ whole genome shotgun (WGS) entry which is preliminary data.</text>
</comment>
<proteinExistence type="predicted"/>
<dbReference type="EMBL" id="JAUTXU010000086">
    <property type="protein sequence ID" value="KAK3710243.1"/>
    <property type="molecule type" value="Genomic_DNA"/>
</dbReference>
<gene>
    <name evidence="1" type="ORF">LTR37_010464</name>
</gene>
<sequence length="589" mass="65360">MARITFLLALALGLGLGLGLPKAGQRLTLNKGPNVIVIMTDDQDQLLESMSVMPKVRTLIGAEGVTYDKHYCTVAWCCPSRVNFFTGRAAHNTNVTSSDAPHGGWPKFNNVGLNNNYLPVWLQDEGINTYYIGKFMNGLTKGNLADPAPPRGWTDSSFLVDPWTYNYYNSHWTNRVNAQSMADIASEKGTHTTDVTGRKALNMLDDAAARKGQFFMMVAPVAPHNQIGGGSTAPPIPEKYFNTFNDRRAPRSENFNPDEPSGASWVHDLPKLTDKEIQRLDEIHIGRLGNIAAIDDMVGSLVDRLDDLGILDNTYIIYTTDNGLLSRSTEEEMRLTTDLVGFHIGQHRLKDGKRCPYEEDINIPLLVRGPDVARGVTSSVVNSHTDMAPTILRMLGVPLRDEFDEASIAYTADEVAGPTKKHELVNVEFWTSTNSINSMSSGTYYNNTYKALRLISDDHSFLYTAWCTGEHEFYDMTADPGQMFNRLATPPRGSASRYYGRSEEELFDRLDALLMVTKSCTRDSCRDPWATLFPGGEIGGLEDAMRSEYDTFFSNQPKISFSGCVKQHVIAEEGPQSVNIFGASRQAVI</sequence>
<protein>
    <submittedName>
        <fullName evidence="1">Uncharacterized protein</fullName>
    </submittedName>
</protein>
<evidence type="ECO:0000313" key="2">
    <source>
        <dbReference type="Proteomes" id="UP001281147"/>
    </source>
</evidence>
<accession>A0ACC3N695</accession>